<gene>
    <name evidence="7" type="ORF">QTN89_14265</name>
</gene>
<proteinExistence type="inferred from homology"/>
<dbReference type="PANTHER" id="PTHR42693">
    <property type="entry name" value="ARYLSULFATASE FAMILY MEMBER"/>
    <property type="match status" value="1"/>
</dbReference>
<dbReference type="InterPro" id="IPR024607">
    <property type="entry name" value="Sulfatase_CS"/>
</dbReference>
<reference evidence="7 8" key="1">
    <citation type="submission" date="2023-06" db="EMBL/GenBank/DDBJ databases">
        <title>Roseiconus lacunae JC819 isolated from Gulf of Mannar region, Tamil Nadu.</title>
        <authorList>
            <person name="Pk S."/>
            <person name="Ch S."/>
            <person name="Ch V.R."/>
        </authorList>
    </citation>
    <scope>NUCLEOTIDE SEQUENCE [LARGE SCALE GENOMIC DNA]</scope>
    <source>
        <strain evidence="7 8">JC819</strain>
    </source>
</reference>
<feature type="chain" id="PRO_5045251422" evidence="5">
    <location>
        <begin position="25"/>
        <end position="469"/>
    </location>
</feature>
<evidence type="ECO:0000256" key="3">
    <source>
        <dbReference type="ARBA" id="ARBA00022801"/>
    </source>
</evidence>
<organism evidence="7 8">
    <name type="scientific">Roseiconus lacunae</name>
    <dbReference type="NCBI Taxonomy" id="2605694"/>
    <lineage>
        <taxon>Bacteria</taxon>
        <taxon>Pseudomonadati</taxon>
        <taxon>Planctomycetota</taxon>
        <taxon>Planctomycetia</taxon>
        <taxon>Pirellulales</taxon>
        <taxon>Pirellulaceae</taxon>
        <taxon>Roseiconus</taxon>
    </lineage>
</organism>
<evidence type="ECO:0000256" key="4">
    <source>
        <dbReference type="ARBA" id="ARBA00022837"/>
    </source>
</evidence>
<protein>
    <submittedName>
        <fullName evidence="7">Sulfatase-like hydrolase/transferase</fullName>
    </submittedName>
</protein>
<evidence type="ECO:0000313" key="8">
    <source>
        <dbReference type="Proteomes" id="UP001239462"/>
    </source>
</evidence>
<name>A0ABT7PKA0_9BACT</name>
<dbReference type="RefSeq" id="WP_289164255.1">
    <property type="nucleotide sequence ID" value="NZ_JASZZN010000009.1"/>
</dbReference>
<evidence type="ECO:0000256" key="2">
    <source>
        <dbReference type="ARBA" id="ARBA00022723"/>
    </source>
</evidence>
<evidence type="ECO:0000256" key="5">
    <source>
        <dbReference type="SAM" id="SignalP"/>
    </source>
</evidence>
<dbReference type="InterPro" id="IPR000917">
    <property type="entry name" value="Sulfatase_N"/>
</dbReference>
<dbReference type="Proteomes" id="UP001239462">
    <property type="component" value="Unassembled WGS sequence"/>
</dbReference>
<keyword evidence="3" id="KW-0378">Hydrolase</keyword>
<evidence type="ECO:0000259" key="6">
    <source>
        <dbReference type="Pfam" id="PF00884"/>
    </source>
</evidence>
<dbReference type="EMBL" id="JASZZN010000009">
    <property type="protein sequence ID" value="MDM4016606.1"/>
    <property type="molecule type" value="Genomic_DNA"/>
</dbReference>
<dbReference type="PANTHER" id="PTHR42693:SF53">
    <property type="entry name" value="ENDO-4-O-SULFATASE"/>
    <property type="match status" value="1"/>
</dbReference>
<keyword evidence="4" id="KW-0106">Calcium</keyword>
<comment type="similarity">
    <text evidence="1">Belongs to the sulfatase family.</text>
</comment>
<sequence>MKIWIAVTCLSLLFAPGSRLLAQADQPPKPTAAPSRAGKSQTLRPNIVMIMADDIGVECLGSYGSDRYKTPHLDRLAAAGMRFENAHAQPICTPSRVQLMTGIYNNENYLRFGVLDPAATTFANELRAAGYATCIAGKWQLSGGFDGPRRFGFDRYCLWQLTRRPSRYPNPGLEIDGKAFDFKNGEFGPDIVSDYLVDFIKQHRADSPDQPFLIYYPMIAPHWPFVPTPDHPDWDPTMWRNKKNEPGGYKGPEYWDAMVQYTDKMVGKVVDCIDENGLGESTLVMWTGDNGTYESVTSKWRGKDYQGGKGKTTDNGTHVGFIARWPGVIEKGTVSDALVDFSDVFPTIIDAAGHQATAPKQLSGQSLLPVFHGDSDRRKKDYIYCWYQRDGKRVQASEHVRTDRFKLYADGRFFDTQADLLEQTDLSGEEMTPDVKETYQRLQKAMAKHREKTLLHDEDLARRRTQVSR</sequence>
<dbReference type="InterPro" id="IPR017850">
    <property type="entry name" value="Alkaline_phosphatase_core_sf"/>
</dbReference>
<keyword evidence="8" id="KW-1185">Reference proteome</keyword>
<dbReference type="Gene3D" id="3.40.720.10">
    <property type="entry name" value="Alkaline Phosphatase, subunit A"/>
    <property type="match status" value="1"/>
</dbReference>
<comment type="caution">
    <text evidence="7">The sequence shown here is derived from an EMBL/GenBank/DDBJ whole genome shotgun (WGS) entry which is preliminary data.</text>
</comment>
<feature type="signal peptide" evidence="5">
    <location>
        <begin position="1"/>
        <end position="24"/>
    </location>
</feature>
<feature type="domain" description="Sulfatase N-terminal" evidence="6">
    <location>
        <begin position="45"/>
        <end position="353"/>
    </location>
</feature>
<dbReference type="Pfam" id="PF00884">
    <property type="entry name" value="Sulfatase"/>
    <property type="match status" value="1"/>
</dbReference>
<evidence type="ECO:0000313" key="7">
    <source>
        <dbReference type="EMBL" id="MDM4016606.1"/>
    </source>
</evidence>
<evidence type="ECO:0000256" key="1">
    <source>
        <dbReference type="ARBA" id="ARBA00008779"/>
    </source>
</evidence>
<dbReference type="SUPFAM" id="SSF53649">
    <property type="entry name" value="Alkaline phosphatase-like"/>
    <property type="match status" value="1"/>
</dbReference>
<dbReference type="CDD" id="cd16151">
    <property type="entry name" value="sulfatase_like"/>
    <property type="match status" value="1"/>
</dbReference>
<dbReference type="PROSITE" id="PS00523">
    <property type="entry name" value="SULFATASE_1"/>
    <property type="match status" value="1"/>
</dbReference>
<keyword evidence="2" id="KW-0479">Metal-binding</keyword>
<dbReference type="InterPro" id="IPR050738">
    <property type="entry name" value="Sulfatase"/>
</dbReference>
<keyword evidence="5" id="KW-0732">Signal</keyword>
<accession>A0ABT7PKA0</accession>